<sequence length="109" mass="11670">MKNIIFLFIIFGFLITSACTKGGAQVVLQGISFTPDTITVSVNCSMQLTPVFTPSVFSSIPVEWSSTDNSVVSVSSNGVLTTNLTKGQAWIKIKDKYSATTGKCLVIVQ</sequence>
<name>A0ABR9XG93_9SPHI</name>
<dbReference type="InterPro" id="IPR008964">
    <property type="entry name" value="Invasin/intimin_cell_adhesion"/>
</dbReference>
<accession>A0ABR9XG93</accession>
<comment type="caution">
    <text evidence="2">The sequence shown here is derived from an EMBL/GenBank/DDBJ whole genome shotgun (WGS) entry which is preliminary data.</text>
</comment>
<dbReference type="Proteomes" id="UP000632774">
    <property type="component" value="Unassembled WGS sequence"/>
</dbReference>
<feature type="domain" description="BIG2" evidence="1">
    <location>
        <begin position="29"/>
        <end position="96"/>
    </location>
</feature>
<gene>
    <name evidence="2" type="ORF">IRJ18_07500</name>
</gene>
<proteinExistence type="predicted"/>
<dbReference type="Pfam" id="PF02368">
    <property type="entry name" value="Big_2"/>
    <property type="match status" value="1"/>
</dbReference>
<dbReference type="EMBL" id="JADFFM010000001">
    <property type="protein sequence ID" value="MBE9666202.1"/>
    <property type="molecule type" value="Genomic_DNA"/>
</dbReference>
<dbReference type="SUPFAM" id="SSF49373">
    <property type="entry name" value="Invasin/intimin cell-adhesion fragments"/>
    <property type="match status" value="1"/>
</dbReference>
<organism evidence="2 3">
    <name type="scientific">Mucilaginibacter boryungensis</name>
    <dbReference type="NCBI Taxonomy" id="768480"/>
    <lineage>
        <taxon>Bacteria</taxon>
        <taxon>Pseudomonadati</taxon>
        <taxon>Bacteroidota</taxon>
        <taxon>Sphingobacteriia</taxon>
        <taxon>Sphingobacteriales</taxon>
        <taxon>Sphingobacteriaceae</taxon>
        <taxon>Mucilaginibacter</taxon>
    </lineage>
</organism>
<evidence type="ECO:0000259" key="1">
    <source>
        <dbReference type="Pfam" id="PF02368"/>
    </source>
</evidence>
<protein>
    <submittedName>
        <fullName evidence="2">Ig-like domain-containing protein</fullName>
    </submittedName>
</protein>
<keyword evidence="3" id="KW-1185">Reference proteome</keyword>
<evidence type="ECO:0000313" key="3">
    <source>
        <dbReference type="Proteomes" id="UP000632774"/>
    </source>
</evidence>
<evidence type="ECO:0000313" key="2">
    <source>
        <dbReference type="EMBL" id="MBE9666202.1"/>
    </source>
</evidence>
<dbReference type="PROSITE" id="PS51257">
    <property type="entry name" value="PROKAR_LIPOPROTEIN"/>
    <property type="match status" value="1"/>
</dbReference>
<reference evidence="2 3" key="1">
    <citation type="submission" date="2020-10" db="EMBL/GenBank/DDBJ databases">
        <title>Mucilaginibacter mali sp. nov., isolated from rhizosphere soil of apple orchard.</title>
        <authorList>
            <person name="Lee J.-S."/>
            <person name="Kim H.S."/>
            <person name="Kim J.-S."/>
        </authorList>
    </citation>
    <scope>NUCLEOTIDE SEQUENCE [LARGE SCALE GENOMIC DNA]</scope>
    <source>
        <strain evidence="2 3">KCTC 23157</strain>
    </source>
</reference>
<dbReference type="InterPro" id="IPR003343">
    <property type="entry name" value="Big_2"/>
</dbReference>
<dbReference type="Gene3D" id="2.60.40.1080">
    <property type="match status" value="1"/>
</dbReference>